<dbReference type="EMBL" id="LN854557">
    <property type="protein sequence ID" value="CRL45561.1"/>
    <property type="molecule type" value="Genomic_DNA"/>
</dbReference>
<proteinExistence type="predicted"/>
<organism evidence="1 2">
    <name type="scientific">Sodalis glossinidius (strain morsitans)</name>
    <dbReference type="NCBI Taxonomy" id="343509"/>
    <lineage>
        <taxon>Bacteria</taxon>
        <taxon>Pseudomonadati</taxon>
        <taxon>Pseudomonadota</taxon>
        <taxon>Gammaproteobacteria</taxon>
        <taxon>Enterobacterales</taxon>
        <taxon>Bruguierivoracaceae</taxon>
        <taxon>Sodalis</taxon>
    </lineage>
</organism>
<name>A0A193QK65_SODGM</name>
<reference evidence="1 2" key="1">
    <citation type="submission" date="2015-05" db="EMBL/GenBank/DDBJ databases">
        <authorList>
            <person name="Goodhead I."/>
        </authorList>
    </citation>
    <scope>NUCLEOTIDE SEQUENCE [LARGE SCALE GENOMIC DNA]</scope>
    <source>
        <strain evidence="2">morsitans</strain>
    </source>
</reference>
<dbReference type="Proteomes" id="UP000245838">
    <property type="component" value="Chromosome sggmmb4_Chromosome"/>
</dbReference>
<dbReference type="Gene3D" id="3.30.460.20">
    <property type="entry name" value="CorA soluble domain-like"/>
    <property type="match status" value="1"/>
</dbReference>
<accession>A0A193QK65</accession>
<gene>
    <name evidence="1" type="primary">zntB_2</name>
    <name evidence="1" type="ORF">SGGMMB4_03376</name>
</gene>
<evidence type="ECO:0000313" key="2">
    <source>
        <dbReference type="Proteomes" id="UP000245838"/>
    </source>
</evidence>
<protein>
    <submittedName>
        <fullName evidence="1">Zinc transport protein ZntB</fullName>
    </submittedName>
</protein>
<sequence>MLDLSEENTLNFSEIVYAGQLDGQGGMMPIEDKAIADCGGTCWLHLDVEHRAVPTGSTARP</sequence>
<dbReference type="AlphaFoldDB" id="A0A193QK65"/>
<evidence type="ECO:0000313" key="1">
    <source>
        <dbReference type="EMBL" id="CRL45561.1"/>
    </source>
</evidence>